<dbReference type="AlphaFoldDB" id="A0A8T3E7X5"/>
<reference evidence="1" key="1">
    <citation type="submission" date="2021-01" db="EMBL/GenBank/DDBJ databases">
        <authorList>
            <person name="Zahm M."/>
            <person name="Roques C."/>
            <person name="Cabau C."/>
            <person name="Klopp C."/>
            <person name="Donnadieu C."/>
            <person name="Jouanno E."/>
            <person name="Lampietro C."/>
            <person name="Louis A."/>
            <person name="Herpin A."/>
            <person name="Echchiki A."/>
            <person name="Berthelot C."/>
            <person name="Parey E."/>
            <person name="Roest-Crollius H."/>
            <person name="Braasch I."/>
            <person name="Postlethwait J."/>
            <person name="Bobe J."/>
            <person name="Montfort J."/>
            <person name="Bouchez O."/>
            <person name="Begum T."/>
            <person name="Mejri S."/>
            <person name="Adams A."/>
            <person name="Chen W.-J."/>
            <person name="Guiguen Y."/>
        </authorList>
    </citation>
    <scope>NUCLEOTIDE SEQUENCE</scope>
    <source>
        <tissue evidence="1">Blood</tissue>
    </source>
</reference>
<organism evidence="1 2">
    <name type="scientific">Albula goreensis</name>
    <dbReference type="NCBI Taxonomy" id="1534307"/>
    <lineage>
        <taxon>Eukaryota</taxon>
        <taxon>Metazoa</taxon>
        <taxon>Chordata</taxon>
        <taxon>Craniata</taxon>
        <taxon>Vertebrata</taxon>
        <taxon>Euteleostomi</taxon>
        <taxon>Actinopterygii</taxon>
        <taxon>Neopterygii</taxon>
        <taxon>Teleostei</taxon>
        <taxon>Albuliformes</taxon>
        <taxon>Albulidae</taxon>
        <taxon>Albula</taxon>
    </lineage>
</organism>
<dbReference type="Proteomes" id="UP000829720">
    <property type="component" value="Unassembled WGS sequence"/>
</dbReference>
<comment type="caution">
    <text evidence="1">The sequence shown here is derived from an EMBL/GenBank/DDBJ whole genome shotgun (WGS) entry which is preliminary data.</text>
</comment>
<gene>
    <name evidence="1" type="ORF">AGOR_G00030510</name>
</gene>
<proteinExistence type="predicted"/>
<sequence length="81" mass="8611">MSPTVVDEGTSPSSPNSRLCLRTSSQAILRSLLVHSKKNGGGFVDNDQKMAAVCGLPVTYLSLVWRFMTVVPKVSLSTATA</sequence>
<evidence type="ECO:0000313" key="2">
    <source>
        <dbReference type="Proteomes" id="UP000829720"/>
    </source>
</evidence>
<dbReference type="OrthoDB" id="444492at2759"/>
<accession>A0A8T3E7X5</accession>
<name>A0A8T3E7X5_9TELE</name>
<evidence type="ECO:0000313" key="1">
    <source>
        <dbReference type="EMBL" id="KAI1903757.1"/>
    </source>
</evidence>
<keyword evidence="2" id="KW-1185">Reference proteome</keyword>
<dbReference type="EMBL" id="JAERUA010000002">
    <property type="protein sequence ID" value="KAI1903757.1"/>
    <property type="molecule type" value="Genomic_DNA"/>
</dbReference>
<protein>
    <submittedName>
        <fullName evidence="1">Uncharacterized protein</fullName>
    </submittedName>
</protein>